<dbReference type="EMBL" id="NBSK02000009">
    <property type="protein sequence ID" value="KAJ0187646.1"/>
    <property type="molecule type" value="Genomic_DNA"/>
</dbReference>
<dbReference type="PANTHER" id="PTHR12810">
    <property type="entry name" value="MITOCHONDRIAL 28S RIBOSOMAL PROTEIN S29"/>
    <property type="match status" value="1"/>
</dbReference>
<dbReference type="PANTHER" id="PTHR12810:SF0">
    <property type="entry name" value="SMALL RIBOSOMAL SUBUNIT PROTEIN MS29"/>
    <property type="match status" value="1"/>
</dbReference>
<organism evidence="9 10">
    <name type="scientific">Lactuca sativa</name>
    <name type="common">Garden lettuce</name>
    <dbReference type="NCBI Taxonomy" id="4236"/>
    <lineage>
        <taxon>Eukaryota</taxon>
        <taxon>Viridiplantae</taxon>
        <taxon>Streptophyta</taxon>
        <taxon>Embryophyta</taxon>
        <taxon>Tracheophyta</taxon>
        <taxon>Spermatophyta</taxon>
        <taxon>Magnoliopsida</taxon>
        <taxon>eudicotyledons</taxon>
        <taxon>Gunneridae</taxon>
        <taxon>Pentapetalae</taxon>
        <taxon>asterids</taxon>
        <taxon>campanulids</taxon>
        <taxon>Asterales</taxon>
        <taxon>Asteraceae</taxon>
        <taxon>Cichorioideae</taxon>
        <taxon>Cichorieae</taxon>
        <taxon>Lactucinae</taxon>
        <taxon>Lactuca</taxon>
    </lineage>
</organism>
<evidence type="ECO:0000313" key="10">
    <source>
        <dbReference type="Proteomes" id="UP000235145"/>
    </source>
</evidence>
<feature type="region of interest" description="Disordered" evidence="8">
    <location>
        <begin position="126"/>
        <end position="187"/>
    </location>
</feature>
<dbReference type="Pfam" id="PF10236">
    <property type="entry name" value="DAP3"/>
    <property type="match status" value="1"/>
</dbReference>
<reference evidence="9 10" key="1">
    <citation type="journal article" date="2017" name="Nat. Commun.">
        <title>Genome assembly with in vitro proximity ligation data and whole-genome triplication in lettuce.</title>
        <authorList>
            <person name="Reyes-Chin-Wo S."/>
            <person name="Wang Z."/>
            <person name="Yang X."/>
            <person name="Kozik A."/>
            <person name="Arikit S."/>
            <person name="Song C."/>
            <person name="Xia L."/>
            <person name="Froenicke L."/>
            <person name="Lavelle D.O."/>
            <person name="Truco M.J."/>
            <person name="Xia R."/>
            <person name="Zhu S."/>
            <person name="Xu C."/>
            <person name="Xu H."/>
            <person name="Xu X."/>
            <person name="Cox K."/>
            <person name="Korf I."/>
            <person name="Meyers B.C."/>
            <person name="Michelmore R.W."/>
        </authorList>
    </citation>
    <scope>NUCLEOTIDE SEQUENCE [LARGE SCALE GENOMIC DNA]</scope>
    <source>
        <strain evidence="10">cv. Salinas</strain>
        <tissue evidence="9">Seedlings</tissue>
    </source>
</reference>
<evidence type="ECO:0000256" key="6">
    <source>
        <dbReference type="ARBA" id="ARBA00023274"/>
    </source>
</evidence>
<dbReference type="AlphaFoldDB" id="A0A9R1UIM7"/>
<evidence type="ECO:0000256" key="1">
    <source>
        <dbReference type="ARBA" id="ARBA00004173"/>
    </source>
</evidence>
<dbReference type="Proteomes" id="UP000235145">
    <property type="component" value="Unassembled WGS sequence"/>
</dbReference>
<gene>
    <name evidence="9" type="ORF">LSAT_V11C900462280</name>
</gene>
<evidence type="ECO:0000256" key="8">
    <source>
        <dbReference type="SAM" id="MobiDB-lite"/>
    </source>
</evidence>
<feature type="compositionally biased region" description="Basic and acidic residues" evidence="8">
    <location>
        <begin position="162"/>
        <end position="174"/>
    </location>
</feature>
<comment type="similarity">
    <text evidence="2">Belongs to the mitochondrion-specific ribosomal protein mS29 family.</text>
</comment>
<keyword evidence="5" id="KW-0496">Mitochondrion</keyword>
<keyword evidence="3" id="KW-0809">Transit peptide</keyword>
<evidence type="ECO:0000256" key="2">
    <source>
        <dbReference type="ARBA" id="ARBA00009863"/>
    </source>
</evidence>
<proteinExistence type="inferred from homology"/>
<protein>
    <recommendedName>
        <fullName evidence="7">Small ribosomal subunit protein mS29</fullName>
    </recommendedName>
</protein>
<dbReference type="InterPro" id="IPR019368">
    <property type="entry name" value="Ribosomal_mS29"/>
</dbReference>
<accession>A0A9R1UIM7</accession>
<evidence type="ECO:0000313" key="9">
    <source>
        <dbReference type="EMBL" id="KAJ0187646.1"/>
    </source>
</evidence>
<keyword evidence="10" id="KW-1185">Reference proteome</keyword>
<evidence type="ECO:0000256" key="3">
    <source>
        <dbReference type="ARBA" id="ARBA00022946"/>
    </source>
</evidence>
<keyword evidence="6" id="KW-0687">Ribonucleoprotein</keyword>
<name>A0A9R1UIM7_LACSA</name>
<comment type="subcellular location">
    <subcellularLocation>
        <location evidence="1">Mitochondrion</location>
    </subcellularLocation>
</comment>
<dbReference type="GO" id="GO:0005763">
    <property type="term" value="C:mitochondrial small ribosomal subunit"/>
    <property type="evidence" value="ECO:0000318"/>
    <property type="project" value="GO_Central"/>
</dbReference>
<comment type="caution">
    <text evidence="9">The sequence shown here is derived from an EMBL/GenBank/DDBJ whole genome shotgun (WGS) entry which is preliminary data.</text>
</comment>
<sequence>MMQLIIKRKLEERHVEEALGGRLWAEEAACGRRWEWSLRLINTKKHGFSMTNKNSSTTNAQPFLKANRPSHRHKFRNYIFALGLHPLRICKHPSDSAAVETEMLRSLLRAVASAQAKSTLIPTSITASNSKSSQLTSSRTFAVKKAKSSGAKAGNKKAQPKSKADVKTKSKQEEAVGSSVDDAAHDLISDERNRRRLLDEDERDKSLDIGPNGRPLFTSAASLSELSRKDACTYMKFSRKKLEEVLPEKLPVGMEKEFDESMRDALLVRHSFLDLRDNYRRIVDPTLQSSLSVQKQIVLDGPVSCGKSIALAMLVHWARDEGWLVLYVPEGRSWTHGGLFYKNPQTGLWDTPDFLKYNESSLMKLPCKIFDPIPLGEGAGVGRMKDADSMAMPEGSSLYDLVQTGITTTHASVGVVVRLREELSLVKDIPVLFAIDQYNSWFTFTEFEEPMTVRSSRPIHAKEVATVNAFRSMMHDNMMIGVFSHSTAVGKLRKDLPDVPTNARVMFPRYTLDEASVVSHYYLRQRLIRREAFSEEGWKKLYFLANGNGSEMRWLLPFMR</sequence>
<keyword evidence="4" id="KW-0689">Ribosomal protein</keyword>
<dbReference type="GO" id="GO:0003735">
    <property type="term" value="F:structural constituent of ribosome"/>
    <property type="evidence" value="ECO:0000318"/>
    <property type="project" value="GO_Central"/>
</dbReference>
<feature type="compositionally biased region" description="Polar residues" evidence="8">
    <location>
        <begin position="126"/>
        <end position="140"/>
    </location>
</feature>
<evidence type="ECO:0000256" key="7">
    <source>
        <dbReference type="ARBA" id="ARBA00035140"/>
    </source>
</evidence>
<evidence type="ECO:0000256" key="4">
    <source>
        <dbReference type="ARBA" id="ARBA00022980"/>
    </source>
</evidence>
<evidence type="ECO:0000256" key="5">
    <source>
        <dbReference type="ARBA" id="ARBA00023128"/>
    </source>
</evidence>